<evidence type="ECO:0000313" key="2">
    <source>
        <dbReference type="Proteomes" id="UP000066624"/>
    </source>
</evidence>
<sequence>MSALVDFMAGDPALDQVPDGTQALVDAIRERHGAAVQGVLLYGSCRRKNDAGEGLVDLLVLVDRYRPALGGRLAAALNLLLPPNVYYLQTEGPSGTLRCKYAVIRLDQLERRVRARHDHYFWARFCQPIRIAHAEPGVRNRLAVLRADAAVSFARRVAPLLREPRSPAEFWTEAMRRTYRCELRPEPPGAAATLIGHDPDYWQYMAPALAAEPRAGLLWQDARLASRRGALSRLNSALAWGLRRFWGKAMNLARLFKAAGTFTNGIDYLVWKVERHSGVRIEPTERMRAHPRRAAWGLAWRTWRQGGFR</sequence>
<dbReference type="AlphaFoldDB" id="A0A0K0XW19"/>
<accession>A0A0K0XW19</accession>
<dbReference type="KEGG" id="wma:WM2015_1450"/>
<organism evidence="1 2">
    <name type="scientific">Wenzhouxiangella marina</name>
    <dbReference type="NCBI Taxonomy" id="1579979"/>
    <lineage>
        <taxon>Bacteria</taxon>
        <taxon>Pseudomonadati</taxon>
        <taxon>Pseudomonadota</taxon>
        <taxon>Gammaproteobacteria</taxon>
        <taxon>Chromatiales</taxon>
        <taxon>Wenzhouxiangellaceae</taxon>
        <taxon>Wenzhouxiangella</taxon>
    </lineage>
</organism>
<protein>
    <submittedName>
        <fullName evidence="1">Uncharacterized protein</fullName>
    </submittedName>
</protein>
<evidence type="ECO:0000313" key="1">
    <source>
        <dbReference type="EMBL" id="AKS41822.1"/>
    </source>
</evidence>
<dbReference type="RefSeq" id="WP_049725432.1">
    <property type="nucleotide sequence ID" value="NZ_CP012154.1"/>
</dbReference>
<keyword evidence="2" id="KW-1185">Reference proteome</keyword>
<dbReference type="STRING" id="1579979.WM2015_1450"/>
<gene>
    <name evidence="1" type="ORF">WM2015_1450</name>
</gene>
<reference evidence="1 2" key="1">
    <citation type="submission" date="2015-07" db="EMBL/GenBank/DDBJ databases">
        <authorList>
            <person name="Noorani M."/>
        </authorList>
    </citation>
    <scope>NUCLEOTIDE SEQUENCE [LARGE SCALE GENOMIC DNA]</scope>
    <source>
        <strain evidence="1 2">KCTC 42284</strain>
    </source>
</reference>
<dbReference type="Proteomes" id="UP000066624">
    <property type="component" value="Chromosome"/>
</dbReference>
<dbReference type="OrthoDB" id="7340718at2"/>
<proteinExistence type="predicted"/>
<name>A0A0K0XW19_9GAMM</name>
<dbReference type="EMBL" id="CP012154">
    <property type="protein sequence ID" value="AKS41822.1"/>
    <property type="molecule type" value="Genomic_DNA"/>
</dbReference>